<dbReference type="PRINTS" id="PR00725">
    <property type="entry name" value="DADACBPTASE1"/>
</dbReference>
<feature type="active site" description="Proton acceptor" evidence="13">
    <location>
        <position position="80"/>
    </location>
</feature>
<dbReference type="AlphaFoldDB" id="A8PKX3"/>
<dbReference type="UniPathway" id="UPA00219"/>
<dbReference type="PANTHER" id="PTHR21581">
    <property type="entry name" value="D-ALANYL-D-ALANINE CARBOXYPEPTIDASE"/>
    <property type="match status" value="1"/>
</dbReference>
<evidence type="ECO:0000256" key="7">
    <source>
        <dbReference type="ARBA" id="ARBA00022729"/>
    </source>
</evidence>
<evidence type="ECO:0000256" key="2">
    <source>
        <dbReference type="ARBA" id="ARBA00004752"/>
    </source>
</evidence>
<dbReference type="GO" id="GO:0009002">
    <property type="term" value="F:serine-type D-Ala-D-Ala carboxypeptidase activity"/>
    <property type="evidence" value="ECO:0007669"/>
    <property type="project" value="UniProtKB-EC"/>
</dbReference>
<comment type="function">
    <text evidence="1">Removes C-terminal D-alanyl residues from sugar-peptide cell wall precursors.</text>
</comment>
<dbReference type="EMBL" id="AAQJ02000001">
    <property type="protein sequence ID" value="EDP46705.1"/>
    <property type="molecule type" value="Genomic_DNA"/>
</dbReference>
<keyword evidence="10" id="KW-0573">Peptidoglycan synthesis</keyword>
<keyword evidence="6" id="KW-0645">Protease</keyword>
<keyword evidence="5 17" id="KW-0121">Carboxypeptidase</keyword>
<evidence type="ECO:0000256" key="5">
    <source>
        <dbReference type="ARBA" id="ARBA00022645"/>
    </source>
</evidence>
<evidence type="ECO:0000256" key="10">
    <source>
        <dbReference type="ARBA" id="ARBA00022984"/>
    </source>
</evidence>
<sequence>MLKRQLLFLTLVILMTGLLGSVVKADPVIPITAPTMAQPTFTPIAPNVNAKAYLLMDAYSGKILASKNIDEHLAPASLTKMMTSYVVSMALQQGRIHLTDLVPISEAAWKTGGSKMFVKVGDKVSVQDLMQGMIVDSGNDACVAMAEYIAGSQESFVNLMNQQAARLGMKNTHFVDVDGLPDPNHYTTARDMSILARALILDFPEDYKWYSQKWFSYNGIKQPNRNRLLWRNPDVDGIKTGHTNEAGFCLAASGQKNGLRLITIVMGAPSDEVRAQDSQKLLTYGFRFFESRKLYNAGENLATTKVWFGERSKIEAGFATDLYVTLPLGFTKKPMMTMVFRPHLKAPLKKGEIIGHANLLVNDKLIASAPLIALENLSKGGVWRNLVDRTSLLLNKI</sequence>
<keyword evidence="9" id="KW-0133">Cell shape</keyword>
<dbReference type="InterPro" id="IPR018044">
    <property type="entry name" value="Peptidase_S11"/>
</dbReference>
<reference evidence="17" key="2">
    <citation type="submission" date="2007-10" db="EMBL/GenBank/DDBJ databases">
        <authorList>
            <person name="Myers G.S."/>
        </authorList>
    </citation>
    <scope>NUCLEOTIDE SEQUENCE [LARGE SCALE GENOMIC DNA]</scope>
</reference>
<dbReference type="InterPro" id="IPR015956">
    <property type="entry name" value="Peniciliin-bd_prot_C_sf"/>
</dbReference>
<evidence type="ECO:0000256" key="13">
    <source>
        <dbReference type="PIRSR" id="PIRSR618044-1"/>
    </source>
</evidence>
<accession>A8PKX3</accession>
<evidence type="ECO:0000256" key="15">
    <source>
        <dbReference type="RuleBase" id="RU004016"/>
    </source>
</evidence>
<dbReference type="GO" id="GO:0071555">
    <property type="term" value="P:cell wall organization"/>
    <property type="evidence" value="ECO:0007669"/>
    <property type="project" value="UniProtKB-KW"/>
</dbReference>
<dbReference type="Gene3D" id="3.40.710.10">
    <property type="entry name" value="DD-peptidase/beta-lactamase superfamily"/>
    <property type="match status" value="1"/>
</dbReference>
<dbReference type="GO" id="GO:0006508">
    <property type="term" value="P:proteolysis"/>
    <property type="evidence" value="ECO:0007669"/>
    <property type="project" value="UniProtKB-KW"/>
</dbReference>
<dbReference type="EC" id="3.4.16.4" evidence="4"/>
<protein>
    <recommendedName>
        <fullName evidence="4">serine-type D-Ala-D-Ala carboxypeptidase</fullName>
        <ecNumber evidence="4">3.4.16.4</ecNumber>
    </recommendedName>
</protein>
<evidence type="ECO:0000256" key="9">
    <source>
        <dbReference type="ARBA" id="ARBA00022960"/>
    </source>
</evidence>
<dbReference type="OrthoDB" id="9795979at2"/>
<feature type="domain" description="Peptidase S11 D-Ala-D-Ala carboxypeptidase A C-terminal" evidence="16">
    <location>
        <begin position="289"/>
        <end position="379"/>
    </location>
</feature>
<evidence type="ECO:0000256" key="1">
    <source>
        <dbReference type="ARBA" id="ARBA00003217"/>
    </source>
</evidence>
<dbReference type="STRING" id="59196.RICGR_0088"/>
<feature type="active site" description="Acyl-ester intermediate" evidence="13">
    <location>
        <position position="77"/>
    </location>
</feature>
<dbReference type="GO" id="GO:0008360">
    <property type="term" value="P:regulation of cell shape"/>
    <property type="evidence" value="ECO:0007669"/>
    <property type="project" value="UniProtKB-KW"/>
</dbReference>
<keyword evidence="18" id="KW-1185">Reference proteome</keyword>
<dbReference type="PANTHER" id="PTHR21581:SF6">
    <property type="entry name" value="TRAFFICKING PROTEIN PARTICLE COMPLEX SUBUNIT 12"/>
    <property type="match status" value="1"/>
</dbReference>
<dbReference type="InterPro" id="IPR037167">
    <property type="entry name" value="Peptidase_S11_C_sf"/>
</dbReference>
<comment type="caution">
    <text evidence="17">The sequence shown here is derived from an EMBL/GenBank/DDBJ whole genome shotgun (WGS) entry which is preliminary data.</text>
</comment>
<evidence type="ECO:0000256" key="4">
    <source>
        <dbReference type="ARBA" id="ARBA00012448"/>
    </source>
</evidence>
<evidence type="ECO:0000256" key="14">
    <source>
        <dbReference type="PIRSR" id="PIRSR618044-2"/>
    </source>
</evidence>
<dbReference type="eggNOG" id="COG1686">
    <property type="taxonomic scope" value="Bacteria"/>
</dbReference>
<dbReference type="SUPFAM" id="SSF69189">
    <property type="entry name" value="Penicillin-binding protein associated domain"/>
    <property type="match status" value="1"/>
</dbReference>
<keyword evidence="11" id="KW-0961">Cell wall biogenesis/degradation</keyword>
<gene>
    <name evidence="17" type="ORF">RICGR_0088</name>
</gene>
<evidence type="ECO:0000256" key="8">
    <source>
        <dbReference type="ARBA" id="ARBA00022801"/>
    </source>
</evidence>
<dbReference type="SMART" id="SM00936">
    <property type="entry name" value="PBP5_C"/>
    <property type="match status" value="1"/>
</dbReference>
<dbReference type="GO" id="GO:0009252">
    <property type="term" value="P:peptidoglycan biosynthetic process"/>
    <property type="evidence" value="ECO:0007669"/>
    <property type="project" value="UniProtKB-UniPathway"/>
</dbReference>
<evidence type="ECO:0000256" key="11">
    <source>
        <dbReference type="ARBA" id="ARBA00023316"/>
    </source>
</evidence>
<keyword evidence="7" id="KW-0732">Signal</keyword>
<evidence type="ECO:0000313" key="17">
    <source>
        <dbReference type="EMBL" id="EDP46705.1"/>
    </source>
</evidence>
<keyword evidence="8 17" id="KW-0378">Hydrolase</keyword>
<evidence type="ECO:0000256" key="12">
    <source>
        <dbReference type="ARBA" id="ARBA00034000"/>
    </source>
</evidence>
<reference evidence="17" key="1">
    <citation type="submission" date="2006-04" db="EMBL/GenBank/DDBJ databases">
        <authorList>
            <person name="Seshadri R."/>
            <person name="Federici B.A."/>
        </authorList>
    </citation>
    <scope>NUCLEOTIDE SEQUENCE [LARGE SCALE GENOMIC DNA]</scope>
</reference>
<dbReference type="InterPro" id="IPR012338">
    <property type="entry name" value="Beta-lactam/transpept-like"/>
</dbReference>
<evidence type="ECO:0000313" key="18">
    <source>
        <dbReference type="Proteomes" id="UP000054075"/>
    </source>
</evidence>
<evidence type="ECO:0000259" key="16">
    <source>
        <dbReference type="SMART" id="SM00936"/>
    </source>
</evidence>
<evidence type="ECO:0000256" key="6">
    <source>
        <dbReference type="ARBA" id="ARBA00022670"/>
    </source>
</evidence>
<dbReference type="InterPro" id="IPR001967">
    <property type="entry name" value="Peptidase_S11_N"/>
</dbReference>
<name>A8PKX3_9COXI</name>
<comment type="catalytic activity">
    <reaction evidence="12">
        <text>Preferential cleavage: (Ac)2-L-Lys-D-Ala-|-D-Ala. Also transpeptidation of peptidyl-alanyl moieties that are N-acyl substituents of D-alanine.</text>
        <dbReference type="EC" id="3.4.16.4"/>
    </reaction>
</comment>
<dbReference type="Pfam" id="PF07943">
    <property type="entry name" value="PBP5_C"/>
    <property type="match status" value="1"/>
</dbReference>
<proteinExistence type="inferred from homology"/>
<dbReference type="Proteomes" id="UP000054075">
    <property type="component" value="Unassembled WGS sequence"/>
</dbReference>
<evidence type="ECO:0000256" key="3">
    <source>
        <dbReference type="ARBA" id="ARBA00007164"/>
    </source>
</evidence>
<comment type="pathway">
    <text evidence="2">Cell wall biogenesis; peptidoglycan biosynthesis.</text>
</comment>
<feature type="binding site" evidence="14">
    <location>
        <position position="239"/>
    </location>
    <ligand>
        <name>substrate</name>
    </ligand>
</feature>
<dbReference type="Gene3D" id="2.60.410.10">
    <property type="entry name" value="D-Ala-D-Ala carboxypeptidase, C-terminal domain"/>
    <property type="match status" value="1"/>
</dbReference>
<dbReference type="Pfam" id="PF00768">
    <property type="entry name" value="Peptidase_S11"/>
    <property type="match status" value="1"/>
</dbReference>
<comment type="similarity">
    <text evidence="3 15">Belongs to the peptidase S11 family.</text>
</comment>
<dbReference type="SUPFAM" id="SSF56601">
    <property type="entry name" value="beta-lactamase/transpeptidase-like"/>
    <property type="match status" value="1"/>
</dbReference>
<organism evidence="17 18">
    <name type="scientific">Rickettsiella grylli</name>
    <dbReference type="NCBI Taxonomy" id="59196"/>
    <lineage>
        <taxon>Bacteria</taxon>
        <taxon>Pseudomonadati</taxon>
        <taxon>Pseudomonadota</taxon>
        <taxon>Gammaproteobacteria</taxon>
        <taxon>Legionellales</taxon>
        <taxon>Coxiellaceae</taxon>
        <taxon>Rickettsiella</taxon>
    </lineage>
</organism>
<feature type="active site" evidence="13">
    <location>
        <position position="137"/>
    </location>
</feature>
<dbReference type="InterPro" id="IPR012907">
    <property type="entry name" value="Peptidase_S11_C"/>
</dbReference>